<evidence type="ECO:0000313" key="3">
    <source>
        <dbReference type="Proteomes" id="UP001193389"/>
    </source>
</evidence>
<evidence type="ECO:0000256" key="1">
    <source>
        <dbReference type="SAM" id="Phobius"/>
    </source>
</evidence>
<proteinExistence type="predicted"/>
<feature type="transmembrane region" description="Helical" evidence="1">
    <location>
        <begin position="231"/>
        <end position="255"/>
    </location>
</feature>
<protein>
    <recommendedName>
        <fullName evidence="4">Transmembrane protein</fullName>
    </recommendedName>
</protein>
<feature type="transmembrane region" description="Helical" evidence="1">
    <location>
        <begin position="12"/>
        <end position="31"/>
    </location>
</feature>
<name>A0A5K7SAV4_9BACT</name>
<keyword evidence="1" id="KW-0472">Membrane</keyword>
<feature type="transmembrane region" description="Helical" evidence="1">
    <location>
        <begin position="69"/>
        <end position="87"/>
    </location>
</feature>
<keyword evidence="1" id="KW-0812">Transmembrane</keyword>
<keyword evidence="1" id="KW-1133">Transmembrane helix</keyword>
<dbReference type="KEGG" id="anf:AQPE_2808"/>
<dbReference type="EMBL" id="AP018694">
    <property type="protein sequence ID" value="BBE18645.1"/>
    <property type="molecule type" value="Genomic_DNA"/>
</dbReference>
<evidence type="ECO:0008006" key="4">
    <source>
        <dbReference type="Google" id="ProtNLM"/>
    </source>
</evidence>
<feature type="transmembrane region" description="Helical" evidence="1">
    <location>
        <begin position="189"/>
        <end position="210"/>
    </location>
</feature>
<feature type="transmembrane region" description="Helical" evidence="1">
    <location>
        <begin position="152"/>
        <end position="177"/>
    </location>
</feature>
<reference evidence="2" key="1">
    <citation type="journal article" date="2020" name="Int. J. Syst. Evol. Microbiol.">
        <title>Aquipluma nitroreducens gen. nov. sp. nov., a novel facultatively anaerobic bacterium isolated from a freshwater lake.</title>
        <authorList>
            <person name="Watanabe M."/>
            <person name="Kojima H."/>
            <person name="Fukui M."/>
        </authorList>
    </citation>
    <scope>NUCLEOTIDE SEQUENCE</scope>
    <source>
        <strain evidence="2">MeG22</strain>
    </source>
</reference>
<dbReference type="Pfam" id="PF19529">
    <property type="entry name" value="DUF6057"/>
    <property type="match status" value="1"/>
</dbReference>
<feature type="transmembrane region" description="Helical" evidence="1">
    <location>
        <begin position="99"/>
        <end position="118"/>
    </location>
</feature>
<accession>A0A5K7SAV4</accession>
<feature type="transmembrane region" description="Helical" evidence="1">
    <location>
        <begin position="267"/>
        <end position="288"/>
    </location>
</feature>
<organism evidence="2 3">
    <name type="scientific">Aquipluma nitroreducens</name>
    <dbReference type="NCBI Taxonomy" id="2010828"/>
    <lineage>
        <taxon>Bacteria</taxon>
        <taxon>Pseudomonadati</taxon>
        <taxon>Bacteroidota</taxon>
        <taxon>Bacteroidia</taxon>
        <taxon>Marinilabiliales</taxon>
        <taxon>Prolixibacteraceae</taxon>
        <taxon>Aquipluma</taxon>
    </lineage>
</organism>
<sequence>MKMKYFSLDKLLSLIFGLVVFWFFAFLYPFHLNYQEQYQMFLFSSDYFLNFFAKPGGISDYIGNFFTQFYFYSWVGALTIAVLLVVLQRAVWFISKQFGAKPVFVPITFIPSLLYWSLFCDENYLLGGLIVMLIVSGFVSAFLLIKPVNIRMGFVLVSIPVLFWMAGGAFVLLPLFAVVFEAVNRNLKVTYLSIFGLVSTLISYAIPTLCKSFFLQYPLRQVWIGANYFRFPVNVPVSVGIVALLLVVIPYALYYFSRIIKRDHSKIFIAGQLIVLVFGASFLITHSVDMGKEEVMAYDFNCRMRKWNRVIAMAEKKTPTTPLSVTCLNLALAKEDMLGERMFNYFQNGIGGLMPDFVRDYTIPLIAGEVYYHLGFVNTAQRFAFEAMEALPDYQKSSRAVMRLAETNIINGNYEVAGKYLRLLQKTFYYKGWATKAMATMKDEKLIAQHPEWGWLRKCRTQEDFLFSEGEKDMMLGVLFRQNPENRMAFEYLMAYTLLNKDLKHFLQYFPLSESLKYRAIPKSYQEALYYAWTQTNNDPTKDIPYPISNLIKQRFQAFQKMPGQPNSGSGKNEFSDTYWYYLYFVK</sequence>
<dbReference type="InterPro" id="IPR045692">
    <property type="entry name" value="DUF6057"/>
</dbReference>
<dbReference type="Proteomes" id="UP001193389">
    <property type="component" value="Chromosome"/>
</dbReference>
<feature type="transmembrane region" description="Helical" evidence="1">
    <location>
        <begin position="124"/>
        <end position="145"/>
    </location>
</feature>
<dbReference type="AlphaFoldDB" id="A0A5K7SAV4"/>
<evidence type="ECO:0000313" key="2">
    <source>
        <dbReference type="EMBL" id="BBE18645.1"/>
    </source>
</evidence>
<keyword evidence="3" id="KW-1185">Reference proteome</keyword>
<gene>
    <name evidence="2" type="ORF">AQPE_2808</name>
</gene>